<gene>
    <name evidence="1" type="primary">BnaCnng40060D</name>
    <name evidence="1" type="ORF">GSBRNA2T00036195001</name>
</gene>
<evidence type="ECO:0000313" key="1">
    <source>
        <dbReference type="EMBL" id="CDY62352.1"/>
    </source>
</evidence>
<dbReference type="AlphaFoldDB" id="A0A078JCJ1"/>
<dbReference type="EMBL" id="LK034131">
    <property type="protein sequence ID" value="CDY62352.1"/>
    <property type="molecule type" value="Genomic_DNA"/>
</dbReference>
<evidence type="ECO:0000313" key="2">
    <source>
        <dbReference type="Proteomes" id="UP000028999"/>
    </source>
</evidence>
<reference evidence="1 2" key="1">
    <citation type="journal article" date="2014" name="Science">
        <title>Plant genetics. Early allopolyploid evolution in the post-Neolithic Brassica napus oilseed genome.</title>
        <authorList>
            <person name="Chalhoub B."/>
            <person name="Denoeud F."/>
            <person name="Liu S."/>
            <person name="Parkin I.A."/>
            <person name="Tang H."/>
            <person name="Wang X."/>
            <person name="Chiquet J."/>
            <person name="Belcram H."/>
            <person name="Tong C."/>
            <person name="Samans B."/>
            <person name="Correa M."/>
            <person name="Da Silva C."/>
            <person name="Just J."/>
            <person name="Falentin C."/>
            <person name="Koh C.S."/>
            <person name="Le Clainche I."/>
            <person name="Bernard M."/>
            <person name="Bento P."/>
            <person name="Noel B."/>
            <person name="Labadie K."/>
            <person name="Alberti A."/>
            <person name="Charles M."/>
            <person name="Arnaud D."/>
            <person name="Guo H."/>
            <person name="Daviaud C."/>
            <person name="Alamery S."/>
            <person name="Jabbari K."/>
            <person name="Zhao M."/>
            <person name="Edger P.P."/>
            <person name="Chelaifa H."/>
            <person name="Tack D."/>
            <person name="Lassalle G."/>
            <person name="Mestiri I."/>
            <person name="Schnel N."/>
            <person name="Le Paslier M.C."/>
            <person name="Fan G."/>
            <person name="Renault V."/>
            <person name="Bayer P.E."/>
            <person name="Golicz A.A."/>
            <person name="Manoli S."/>
            <person name="Lee T.H."/>
            <person name="Thi V.H."/>
            <person name="Chalabi S."/>
            <person name="Hu Q."/>
            <person name="Fan C."/>
            <person name="Tollenaere R."/>
            <person name="Lu Y."/>
            <person name="Battail C."/>
            <person name="Shen J."/>
            <person name="Sidebottom C.H."/>
            <person name="Wang X."/>
            <person name="Canaguier A."/>
            <person name="Chauveau A."/>
            <person name="Berard A."/>
            <person name="Deniot G."/>
            <person name="Guan M."/>
            <person name="Liu Z."/>
            <person name="Sun F."/>
            <person name="Lim Y.P."/>
            <person name="Lyons E."/>
            <person name="Town C.D."/>
            <person name="Bancroft I."/>
            <person name="Wang X."/>
            <person name="Meng J."/>
            <person name="Ma J."/>
            <person name="Pires J.C."/>
            <person name="King G.J."/>
            <person name="Brunel D."/>
            <person name="Delourme R."/>
            <person name="Renard M."/>
            <person name="Aury J.M."/>
            <person name="Adams K.L."/>
            <person name="Batley J."/>
            <person name="Snowdon R.J."/>
            <person name="Tost J."/>
            <person name="Edwards D."/>
            <person name="Zhou Y."/>
            <person name="Hua W."/>
            <person name="Sharpe A.G."/>
            <person name="Paterson A.H."/>
            <person name="Guan C."/>
            <person name="Wincker P."/>
        </authorList>
    </citation>
    <scope>NUCLEOTIDE SEQUENCE [LARGE SCALE GENOMIC DNA]</scope>
    <source>
        <strain evidence="2">cv. Darmor-bzh</strain>
    </source>
</reference>
<dbReference type="Proteomes" id="UP000028999">
    <property type="component" value="Unassembled WGS sequence"/>
</dbReference>
<sequence length="78" mass="8880">MLSPFIIDQEDEFIRGHLYKYEIEVETEDVASTGLVFEFEVDYANDAGEDVTWEIKGCGILQLLDVPLLSFRDGDGDF</sequence>
<accession>A0A078JCJ1</accession>
<proteinExistence type="predicted"/>
<dbReference type="PaxDb" id="3708-A0A078JCJ1"/>
<organism evidence="1 2">
    <name type="scientific">Brassica napus</name>
    <name type="common">Rape</name>
    <dbReference type="NCBI Taxonomy" id="3708"/>
    <lineage>
        <taxon>Eukaryota</taxon>
        <taxon>Viridiplantae</taxon>
        <taxon>Streptophyta</taxon>
        <taxon>Embryophyta</taxon>
        <taxon>Tracheophyta</taxon>
        <taxon>Spermatophyta</taxon>
        <taxon>Magnoliopsida</taxon>
        <taxon>eudicotyledons</taxon>
        <taxon>Gunneridae</taxon>
        <taxon>Pentapetalae</taxon>
        <taxon>rosids</taxon>
        <taxon>malvids</taxon>
        <taxon>Brassicales</taxon>
        <taxon>Brassicaceae</taxon>
        <taxon>Brassiceae</taxon>
        <taxon>Brassica</taxon>
    </lineage>
</organism>
<dbReference type="Gramene" id="CDY62352">
    <property type="protein sequence ID" value="CDY62352"/>
    <property type="gene ID" value="GSBRNA2T00036195001"/>
</dbReference>
<protein>
    <submittedName>
        <fullName evidence="1">BnaCnng40060D protein</fullName>
    </submittedName>
</protein>
<name>A0A078JCJ1_BRANA</name>
<keyword evidence="2" id="KW-1185">Reference proteome</keyword>